<dbReference type="AlphaFoldDB" id="A0AA39J277"/>
<keyword evidence="4" id="KW-1185">Reference proteome</keyword>
<keyword evidence="2" id="KW-0472">Membrane</keyword>
<protein>
    <submittedName>
        <fullName evidence="3">Uncharacterized protein</fullName>
    </submittedName>
</protein>
<proteinExistence type="predicted"/>
<dbReference type="RefSeq" id="XP_060321675.1">
    <property type="nucleotide sequence ID" value="XM_060482038.1"/>
</dbReference>
<evidence type="ECO:0000256" key="1">
    <source>
        <dbReference type="SAM" id="MobiDB-lite"/>
    </source>
</evidence>
<comment type="caution">
    <text evidence="3">The sequence shown here is derived from an EMBL/GenBank/DDBJ whole genome shotgun (WGS) entry which is preliminary data.</text>
</comment>
<accession>A0AA39J277</accession>
<feature type="transmembrane region" description="Helical" evidence="2">
    <location>
        <begin position="39"/>
        <end position="59"/>
    </location>
</feature>
<name>A0AA39J277_ARMTA</name>
<keyword evidence="2" id="KW-1133">Transmembrane helix</keyword>
<keyword evidence="2" id="KW-0812">Transmembrane</keyword>
<feature type="compositionally biased region" description="Polar residues" evidence="1">
    <location>
        <begin position="217"/>
        <end position="232"/>
    </location>
</feature>
<evidence type="ECO:0000256" key="2">
    <source>
        <dbReference type="SAM" id="Phobius"/>
    </source>
</evidence>
<reference evidence="3" key="1">
    <citation type="submission" date="2023-06" db="EMBL/GenBank/DDBJ databases">
        <authorList>
            <consortium name="Lawrence Berkeley National Laboratory"/>
            <person name="Ahrendt S."/>
            <person name="Sahu N."/>
            <person name="Indic B."/>
            <person name="Wong-Bajracharya J."/>
            <person name="Merenyi Z."/>
            <person name="Ke H.-M."/>
            <person name="Monk M."/>
            <person name="Kocsube S."/>
            <person name="Drula E."/>
            <person name="Lipzen A."/>
            <person name="Balint B."/>
            <person name="Henrissat B."/>
            <person name="Andreopoulos B."/>
            <person name="Martin F.M."/>
            <person name="Harder C.B."/>
            <person name="Rigling D."/>
            <person name="Ford K.L."/>
            <person name="Foster G.D."/>
            <person name="Pangilinan J."/>
            <person name="Papanicolaou A."/>
            <person name="Barry K."/>
            <person name="LaButti K."/>
            <person name="Viragh M."/>
            <person name="Koriabine M."/>
            <person name="Yan M."/>
            <person name="Riley R."/>
            <person name="Champramary S."/>
            <person name="Plett K.L."/>
            <person name="Tsai I.J."/>
            <person name="Slot J."/>
            <person name="Sipos G."/>
            <person name="Plett J."/>
            <person name="Nagy L.G."/>
            <person name="Grigoriev I.V."/>
        </authorList>
    </citation>
    <scope>NUCLEOTIDE SEQUENCE</scope>
    <source>
        <strain evidence="3">CCBAS 213</strain>
    </source>
</reference>
<evidence type="ECO:0000313" key="4">
    <source>
        <dbReference type="Proteomes" id="UP001175211"/>
    </source>
</evidence>
<feature type="transmembrane region" description="Helical" evidence="2">
    <location>
        <begin position="91"/>
        <end position="114"/>
    </location>
</feature>
<organism evidence="3 4">
    <name type="scientific">Armillaria tabescens</name>
    <name type="common">Ringless honey mushroom</name>
    <name type="synonym">Agaricus tabescens</name>
    <dbReference type="NCBI Taxonomy" id="1929756"/>
    <lineage>
        <taxon>Eukaryota</taxon>
        <taxon>Fungi</taxon>
        <taxon>Dikarya</taxon>
        <taxon>Basidiomycota</taxon>
        <taxon>Agaricomycotina</taxon>
        <taxon>Agaricomycetes</taxon>
        <taxon>Agaricomycetidae</taxon>
        <taxon>Agaricales</taxon>
        <taxon>Marasmiineae</taxon>
        <taxon>Physalacriaceae</taxon>
        <taxon>Desarmillaria</taxon>
    </lineage>
</organism>
<evidence type="ECO:0000313" key="3">
    <source>
        <dbReference type="EMBL" id="KAK0434174.1"/>
    </source>
</evidence>
<feature type="region of interest" description="Disordered" evidence="1">
    <location>
        <begin position="203"/>
        <end position="232"/>
    </location>
</feature>
<dbReference type="GeneID" id="85365586"/>
<feature type="transmembrane region" description="Helical" evidence="2">
    <location>
        <begin position="126"/>
        <end position="148"/>
    </location>
</feature>
<dbReference type="Proteomes" id="UP001175211">
    <property type="component" value="Unassembled WGS sequence"/>
</dbReference>
<sequence>MMVADVVSPAVFEAMASVVQPHPPSIPPNGTRSLSNKQILKACSLPVIMSVLSAIGVVFNRVFKLSHGRHSASSSLSTVLRSTISGSSSRTLFLALILAVTVALTLGLLVVQSLLLSANSSTTFDVLRIVLFAHVGMAGIYVIVSALWDTLERRVANEERGIGQGEVAAEEDTLGGDDGEQDIGSLPVTNLQALSTTAYMSARSTNGEPASEIPEAQVTSSTGNTPSNQSVATVPEQNGASLMPLVNRARGMRFRIPSNLPFPRRRPWTTYPRIYIHQ</sequence>
<dbReference type="EMBL" id="JAUEPS010000196">
    <property type="protein sequence ID" value="KAK0434174.1"/>
    <property type="molecule type" value="Genomic_DNA"/>
</dbReference>
<gene>
    <name evidence="3" type="ORF">EV420DRAFT_421314</name>
</gene>